<dbReference type="PANTHER" id="PTHR24359">
    <property type="entry name" value="SERINE/THREONINE-PROTEIN KINASE SBK1"/>
    <property type="match status" value="1"/>
</dbReference>
<evidence type="ECO:0000259" key="4">
    <source>
        <dbReference type="Pfam" id="PF14381"/>
    </source>
</evidence>
<dbReference type="PRINTS" id="PR00019">
    <property type="entry name" value="LEURICHRPT"/>
</dbReference>
<dbReference type="InterPro" id="IPR055164">
    <property type="entry name" value="EDR1/CTR1/ARMC3-like_pept-like"/>
</dbReference>
<feature type="non-terminal residue" evidence="6">
    <location>
        <position position="805"/>
    </location>
</feature>
<dbReference type="SUPFAM" id="SSF52047">
    <property type="entry name" value="RNI-like"/>
    <property type="match status" value="1"/>
</dbReference>
<dbReference type="InterPro" id="IPR032675">
    <property type="entry name" value="LRR_dom_sf"/>
</dbReference>
<dbReference type="Pfam" id="PF14381">
    <property type="entry name" value="EDR1_CTR1_ARMC3_pept"/>
    <property type="match status" value="1"/>
</dbReference>
<proteinExistence type="predicted"/>
<evidence type="ECO:0000313" key="7">
    <source>
        <dbReference type="Proteomes" id="UP000015453"/>
    </source>
</evidence>
<dbReference type="Pfam" id="PF23598">
    <property type="entry name" value="LRR_14"/>
    <property type="match status" value="1"/>
</dbReference>
<protein>
    <submittedName>
        <fullName evidence="6">Uncharacterized protein</fullName>
    </submittedName>
</protein>
<evidence type="ECO:0000313" key="6">
    <source>
        <dbReference type="EMBL" id="EPS63806.1"/>
    </source>
</evidence>
<name>S8CGS8_9LAMI</name>
<dbReference type="InterPro" id="IPR003591">
    <property type="entry name" value="Leu-rich_rpt_typical-subtyp"/>
</dbReference>
<dbReference type="AlphaFoldDB" id="S8CGS8"/>
<accession>S8CGS8</accession>
<feature type="domain" description="EDR1/CTR1/ARMC3-like peptidase-like" evidence="4">
    <location>
        <begin position="654"/>
        <end position="730"/>
    </location>
</feature>
<gene>
    <name evidence="6" type="ORF">M569_10977</name>
</gene>
<evidence type="ECO:0000256" key="1">
    <source>
        <dbReference type="ARBA" id="ARBA00022614"/>
    </source>
</evidence>
<dbReference type="SMART" id="SM00369">
    <property type="entry name" value="LRR_TYP"/>
    <property type="match status" value="4"/>
</dbReference>
<dbReference type="GO" id="GO:0006952">
    <property type="term" value="P:defense response"/>
    <property type="evidence" value="ECO:0007669"/>
    <property type="project" value="UniProtKB-ARBA"/>
</dbReference>
<dbReference type="InterPro" id="IPR001611">
    <property type="entry name" value="Leu-rich_rpt"/>
</dbReference>
<dbReference type="Proteomes" id="UP000015453">
    <property type="component" value="Unassembled WGS sequence"/>
</dbReference>
<evidence type="ECO:0000256" key="3">
    <source>
        <dbReference type="SAM" id="MobiDB-lite"/>
    </source>
</evidence>
<reference evidence="6 7" key="1">
    <citation type="journal article" date="2013" name="BMC Genomics">
        <title>The miniature genome of a carnivorous plant Genlisea aurea contains a low number of genes and short non-coding sequences.</title>
        <authorList>
            <person name="Leushkin E.V."/>
            <person name="Sutormin R.A."/>
            <person name="Nabieva E.R."/>
            <person name="Penin A.A."/>
            <person name="Kondrashov A.S."/>
            <person name="Logacheva M.D."/>
        </authorList>
    </citation>
    <scope>NUCLEOTIDE SEQUENCE [LARGE SCALE GENOMIC DNA]</scope>
</reference>
<sequence length="805" mass="90842">MQAEVLDEIETPDAENPEGLEQQTQAEGDCEDVGRENESDAALDVSGKTLDFPFIDGKLETVKGLYFYKNELNYVPRLVGKSFKGLKTFKFFSNEINLFHGEFGNLVDLECLQVKVAEPEVNGLELSKLRNLRELELSRASPRPSGYQFLSEIGDLKRLTRLSVCYFSIRYLPPEIACLENLEYLDLSFNKLRSLPNEITSLSLLISLKVANNKLMDLPSQFSHLQRLEDLDLSNNRLTSIDCLKLGSMHSLRLLDIQHNLLNRFQVPEWINCKMDGNIGCLSDNEASEMDFCQADLQEIHGKLTQHGVLASVEEKSHFGGFIHIHHHLNAQKAKGWKRRNNLRIVDRVEQVNCYTKSKLDVHMGSSDICDDSAEKSFAYAPGDGCSDENLVLESEINVNSSFGLENMDSCDLGSLDESSSSSVSPDLIYKVAEADVSFSNLTVDSLAVEAVQSSSSSESSISVLKSKRHPERELQNPKPSKYRKPTNDASFLSLQYSERSFCGTKDYLPDGFYDAGRDRPFMPLHSYESNLNDNRREVILVDRELDENLDAALICARTLLSRFKKMNSDSRKHREEPLDVLQIAYLLAFYISDHFGGRDRSMIIERTRISAAGSVDMKPFNCTCTTGIITDTSKANKLSSEHEDGVCIPDLCEKSLQSVKRRRKSVIVPIGDVKFGICRHRAVLMKYLCDRMEPRIPCELIRGYLDFAPHAWNVIVIKRGEMSVRMIVDACHPHDIRDERDPEYFSRHGSYIPLSRVCAQALGDGDPLAEYSFPSLDTCDEFMKLETTSLMRCSLGARDAVLKV</sequence>
<keyword evidence="1" id="KW-0433">Leucine-rich repeat</keyword>
<dbReference type="InterPro" id="IPR055414">
    <property type="entry name" value="LRR_R13L4/SHOC2-like"/>
</dbReference>
<evidence type="ECO:0000256" key="2">
    <source>
        <dbReference type="ARBA" id="ARBA00022737"/>
    </source>
</evidence>
<feature type="compositionally biased region" description="Acidic residues" evidence="3">
    <location>
        <begin position="1"/>
        <end position="18"/>
    </location>
</feature>
<feature type="region of interest" description="Disordered" evidence="3">
    <location>
        <begin position="460"/>
        <end position="487"/>
    </location>
</feature>
<dbReference type="PROSITE" id="PS51450">
    <property type="entry name" value="LRR"/>
    <property type="match status" value="2"/>
</dbReference>
<dbReference type="EMBL" id="AUSU01005223">
    <property type="protein sequence ID" value="EPS63806.1"/>
    <property type="molecule type" value="Genomic_DNA"/>
</dbReference>
<evidence type="ECO:0000259" key="5">
    <source>
        <dbReference type="Pfam" id="PF23598"/>
    </source>
</evidence>
<dbReference type="SMART" id="SM00365">
    <property type="entry name" value="LRR_SD22"/>
    <property type="match status" value="2"/>
</dbReference>
<organism evidence="6 7">
    <name type="scientific">Genlisea aurea</name>
    <dbReference type="NCBI Taxonomy" id="192259"/>
    <lineage>
        <taxon>Eukaryota</taxon>
        <taxon>Viridiplantae</taxon>
        <taxon>Streptophyta</taxon>
        <taxon>Embryophyta</taxon>
        <taxon>Tracheophyta</taxon>
        <taxon>Spermatophyta</taxon>
        <taxon>Magnoliopsida</taxon>
        <taxon>eudicotyledons</taxon>
        <taxon>Gunneridae</taxon>
        <taxon>Pentapetalae</taxon>
        <taxon>asterids</taxon>
        <taxon>lamiids</taxon>
        <taxon>Lamiales</taxon>
        <taxon>Lentibulariaceae</taxon>
        <taxon>Genlisea</taxon>
    </lineage>
</organism>
<comment type="caution">
    <text evidence="6">The sequence shown here is derived from an EMBL/GenBank/DDBJ whole genome shotgun (WGS) entry which is preliminary data.</text>
</comment>
<keyword evidence="2" id="KW-0677">Repeat</keyword>
<dbReference type="GO" id="GO:0004674">
    <property type="term" value="F:protein serine/threonine kinase activity"/>
    <property type="evidence" value="ECO:0007669"/>
    <property type="project" value="TreeGrafter"/>
</dbReference>
<dbReference type="PANTHER" id="PTHR24359:SF1">
    <property type="entry name" value="INHIBITOR OF NUCLEAR FACTOR KAPPA-B KINASE EPSILON SUBUNIT HOMOLOG 1-RELATED"/>
    <property type="match status" value="1"/>
</dbReference>
<feature type="domain" description="Disease resistance R13L4/SHOC-2-like LRR" evidence="5">
    <location>
        <begin position="118"/>
        <end position="259"/>
    </location>
</feature>
<feature type="region of interest" description="Disordered" evidence="3">
    <location>
        <begin position="1"/>
        <end position="41"/>
    </location>
</feature>
<keyword evidence="7" id="KW-1185">Reference proteome</keyword>
<dbReference type="GO" id="GO:0051707">
    <property type="term" value="P:response to other organism"/>
    <property type="evidence" value="ECO:0007669"/>
    <property type="project" value="UniProtKB-ARBA"/>
</dbReference>
<dbReference type="Gene3D" id="3.80.10.10">
    <property type="entry name" value="Ribonuclease Inhibitor"/>
    <property type="match status" value="1"/>
</dbReference>
<dbReference type="OrthoDB" id="1394818at2759"/>